<dbReference type="SUPFAM" id="SSF54236">
    <property type="entry name" value="Ubiquitin-like"/>
    <property type="match status" value="1"/>
</dbReference>
<evidence type="ECO:0000256" key="1">
    <source>
        <dbReference type="SAM" id="MobiDB-lite"/>
    </source>
</evidence>
<gene>
    <name evidence="3" type="ORF">UV8b_07447</name>
</gene>
<dbReference type="Proteomes" id="UP000027002">
    <property type="component" value="Chromosome 6"/>
</dbReference>
<feature type="compositionally biased region" description="Basic and acidic residues" evidence="1">
    <location>
        <begin position="280"/>
        <end position="291"/>
    </location>
</feature>
<proteinExistence type="predicted"/>
<evidence type="ECO:0000259" key="2">
    <source>
        <dbReference type="PROSITE" id="PS50053"/>
    </source>
</evidence>
<feature type="region of interest" description="Disordered" evidence="1">
    <location>
        <begin position="243"/>
        <end position="291"/>
    </location>
</feature>
<dbReference type="InterPro" id="IPR038169">
    <property type="entry name" value="DC-UbP/UBTD2_N_sf"/>
</dbReference>
<dbReference type="InterPro" id="IPR039869">
    <property type="entry name" value="UBTD1/2"/>
</dbReference>
<dbReference type="PANTHER" id="PTHR13609">
    <property type="entry name" value="UBIQUITIN DOMAIN CONTAINING 1 PROTEIN-RELATED"/>
    <property type="match status" value="1"/>
</dbReference>
<dbReference type="GeneID" id="66068224"/>
<dbReference type="Pfam" id="PF16455">
    <property type="entry name" value="UBD"/>
    <property type="match status" value="1"/>
</dbReference>
<organism evidence="3 4">
    <name type="scientific">Ustilaginoidea virens</name>
    <name type="common">Rice false smut fungus</name>
    <name type="synonym">Villosiclava virens</name>
    <dbReference type="NCBI Taxonomy" id="1159556"/>
    <lineage>
        <taxon>Eukaryota</taxon>
        <taxon>Fungi</taxon>
        <taxon>Dikarya</taxon>
        <taxon>Ascomycota</taxon>
        <taxon>Pezizomycotina</taxon>
        <taxon>Sordariomycetes</taxon>
        <taxon>Hypocreomycetidae</taxon>
        <taxon>Hypocreales</taxon>
        <taxon>Clavicipitaceae</taxon>
        <taxon>Ustilaginoidea</taxon>
    </lineage>
</organism>
<dbReference type="PROSITE" id="PS50053">
    <property type="entry name" value="UBIQUITIN_2"/>
    <property type="match status" value="1"/>
</dbReference>
<dbReference type="InterPro" id="IPR029071">
    <property type="entry name" value="Ubiquitin-like_domsf"/>
</dbReference>
<reference evidence="3" key="1">
    <citation type="submission" date="2020-03" db="EMBL/GenBank/DDBJ databases">
        <title>A mixture of massive structural variations and highly conserved coding sequences in Ustilaginoidea virens genome.</title>
        <authorList>
            <person name="Zhang K."/>
            <person name="Zhao Z."/>
            <person name="Zhang Z."/>
            <person name="Li Y."/>
            <person name="Hsiang T."/>
            <person name="Sun W."/>
        </authorList>
    </citation>
    <scope>NUCLEOTIDE SEQUENCE</scope>
    <source>
        <strain evidence="3">UV-8b</strain>
    </source>
</reference>
<dbReference type="EMBL" id="CP072758">
    <property type="protein sequence ID" value="QUC23206.1"/>
    <property type="molecule type" value="Genomic_DNA"/>
</dbReference>
<dbReference type="InterPro" id="IPR032752">
    <property type="entry name" value="DC-UbP/UBTD2_N"/>
</dbReference>
<evidence type="ECO:0000313" key="4">
    <source>
        <dbReference type="Proteomes" id="UP000027002"/>
    </source>
</evidence>
<feature type="domain" description="Ubiquitin-like" evidence="2">
    <location>
        <begin position="290"/>
        <end position="367"/>
    </location>
</feature>
<dbReference type="RefSeq" id="XP_043000879.1">
    <property type="nucleotide sequence ID" value="XM_043144944.1"/>
</dbReference>
<accession>A0A8E5MKM0</accession>
<feature type="region of interest" description="Disordered" evidence="1">
    <location>
        <begin position="107"/>
        <end position="132"/>
    </location>
</feature>
<dbReference type="KEGG" id="uvi:66068224"/>
<protein>
    <recommendedName>
        <fullName evidence="2">Ubiquitin-like domain-containing protein</fullName>
    </recommendedName>
</protein>
<dbReference type="Gene3D" id="1.20.225.20">
    <property type="entry name" value="Ub domain-containing protein, DC-UbP/UBTD2, N-terminal domain"/>
    <property type="match status" value="1"/>
</dbReference>
<dbReference type="OrthoDB" id="1640476at2759"/>
<dbReference type="InterPro" id="IPR000626">
    <property type="entry name" value="Ubiquitin-like_dom"/>
</dbReference>
<evidence type="ECO:0000313" key="3">
    <source>
        <dbReference type="EMBL" id="QUC23206.1"/>
    </source>
</evidence>
<name>A0A8E5MKM0_USTVR</name>
<keyword evidence="4" id="KW-1185">Reference proteome</keyword>
<sequence>MPCRAAQGGQVNEHRANFLFLAASSFPFAQYPPETEKLPRLSVLVIVCKITAQRLSPPPIIQCDSEGVLKMGCCFSRSGGPNSPFPGGVPNASARHIIQPPLSLPESEQAHLHASPQRSRRSQRPLDEHINKPLRRHKWASADRRWTREQLESERIAFFDTRVTGRPEIWQTIRAAVNVMGSGDWGEPRQEHSDSLATAQSILSAAEISLPTGDLSDGVYDSFGNYYQLPQWVVSDPINVATTNSVDDGEEGSVSGDDGTVNDEEDARKSSNSMNAQGLEKGKGVSDARDQVTVRARLSETGRDFDISASRSESTRSIIKKLASQTSLPPEKKIKIAYMGKILRENQSLEVQGWQIGHVVNALVFNR</sequence>
<dbReference type="AlphaFoldDB" id="A0A8E5MKM0"/>